<proteinExistence type="predicted"/>
<dbReference type="InterPro" id="IPR049630">
    <property type="entry name" value="DYDC-like_DD"/>
</dbReference>
<dbReference type="Pfam" id="PF05186">
    <property type="entry name" value="Dpy-30"/>
    <property type="match status" value="1"/>
</dbReference>
<dbReference type="Gene3D" id="1.20.890.10">
    <property type="entry name" value="cAMP-dependent protein kinase regulatory subunit, dimerization-anchoring domain"/>
    <property type="match status" value="1"/>
</dbReference>
<organism evidence="2 3">
    <name type="scientific">Plakobranchus ocellatus</name>
    <dbReference type="NCBI Taxonomy" id="259542"/>
    <lineage>
        <taxon>Eukaryota</taxon>
        <taxon>Metazoa</taxon>
        <taxon>Spiralia</taxon>
        <taxon>Lophotrochozoa</taxon>
        <taxon>Mollusca</taxon>
        <taxon>Gastropoda</taxon>
        <taxon>Heterobranchia</taxon>
        <taxon>Euthyneura</taxon>
        <taxon>Panpulmonata</taxon>
        <taxon>Sacoglossa</taxon>
        <taxon>Placobranchoidea</taxon>
        <taxon>Plakobranchidae</taxon>
        <taxon>Plakobranchus</taxon>
    </lineage>
</organism>
<evidence type="ECO:0000313" key="3">
    <source>
        <dbReference type="Proteomes" id="UP000735302"/>
    </source>
</evidence>
<evidence type="ECO:0000313" key="2">
    <source>
        <dbReference type="EMBL" id="GFN75205.1"/>
    </source>
</evidence>
<feature type="compositionally biased region" description="Polar residues" evidence="1">
    <location>
        <begin position="1"/>
        <end position="12"/>
    </location>
</feature>
<dbReference type="CDD" id="cd22966">
    <property type="entry name" value="DD_DYDC-like"/>
    <property type="match status" value="1"/>
</dbReference>
<comment type="caution">
    <text evidence="2">The sequence shown here is derived from an EMBL/GenBank/DDBJ whole genome shotgun (WGS) entry which is preliminary data.</text>
</comment>
<reference evidence="2 3" key="1">
    <citation type="journal article" date="2021" name="Elife">
        <title>Chloroplast acquisition without the gene transfer in kleptoplastic sea slugs, Plakobranchus ocellatus.</title>
        <authorList>
            <person name="Maeda T."/>
            <person name="Takahashi S."/>
            <person name="Yoshida T."/>
            <person name="Shimamura S."/>
            <person name="Takaki Y."/>
            <person name="Nagai Y."/>
            <person name="Toyoda A."/>
            <person name="Suzuki Y."/>
            <person name="Arimoto A."/>
            <person name="Ishii H."/>
            <person name="Satoh N."/>
            <person name="Nishiyama T."/>
            <person name="Hasebe M."/>
            <person name="Maruyama T."/>
            <person name="Minagawa J."/>
            <person name="Obokata J."/>
            <person name="Shigenobu S."/>
        </authorList>
    </citation>
    <scope>NUCLEOTIDE SEQUENCE [LARGE SCALE GENOMIC DNA]</scope>
</reference>
<dbReference type="InterPro" id="IPR007858">
    <property type="entry name" value="Dpy-30_motif"/>
</dbReference>
<name>A0AAV3XYQ6_9GAST</name>
<dbReference type="Proteomes" id="UP000735302">
    <property type="component" value="Unassembled WGS sequence"/>
</dbReference>
<feature type="region of interest" description="Disordered" evidence="1">
    <location>
        <begin position="42"/>
        <end position="62"/>
    </location>
</feature>
<dbReference type="AlphaFoldDB" id="A0AAV3XYQ6"/>
<dbReference type="EMBL" id="BLXT01000255">
    <property type="protein sequence ID" value="GFN75205.1"/>
    <property type="molecule type" value="Genomic_DNA"/>
</dbReference>
<feature type="region of interest" description="Disordered" evidence="1">
    <location>
        <begin position="1"/>
        <end position="22"/>
    </location>
</feature>
<gene>
    <name evidence="2" type="ORF">PoB_000171100</name>
</gene>
<protein>
    <submittedName>
        <fullName evidence="2">Dpy30 domain-containing protein 2</fullName>
    </submittedName>
</protein>
<keyword evidence="3" id="KW-1185">Reference proteome</keyword>
<evidence type="ECO:0000256" key="1">
    <source>
        <dbReference type="SAM" id="MobiDB-lite"/>
    </source>
</evidence>
<accession>A0AAV3XYQ6</accession>
<sequence>MTESILSASSQGLPPVPTPPSGLLASLEQSFSQLLVCEETSADQKPLRSHHGVKGREADRQKPAISDAAYADQLEGPTAPATHYLASLLGGILARCMAEVCEHRPQDPIEYTSRWLYRYADSQVYMQEKALFLQNVKVVADIRRREWSARLNRMQLMLKQFEEQKKLMSQISPKECKKFVLSPSCTKGAHVQWKHSKNEESLQQLLASSAAPEVEDMWLNFKPPEGFRVDDFRKSGFRYRLLGEKADEYAKRYSTIYSDSTASTRKSSALQGRDRRRWSTESIASTKALDSDIYDRESTRISVEKEKGQIADGYLPSDQLSLGYRSGVKAIAEKQQVIRLTSEGYKVVGEESLASSSSLYTQGQKRMSTKTSERFSEQRRRLKGGLGTIKGSALDRLGLTDSTKAYWKYEYPPGRLVCVHPLLGEMAASSPSVCHHNPQLWRGEEFSCQSRYDDELYACLSASLLYFSPEHTSPREAEQTTH</sequence>